<evidence type="ECO:0000313" key="1">
    <source>
        <dbReference type="EMBL" id="MBS2968227.1"/>
    </source>
</evidence>
<dbReference type="InterPro" id="IPR006379">
    <property type="entry name" value="HAD-SF_hydro_IIB"/>
</dbReference>
<dbReference type="InterPro" id="IPR036412">
    <property type="entry name" value="HAD-like_sf"/>
</dbReference>
<dbReference type="NCBIfam" id="TIGR00099">
    <property type="entry name" value="Cof-subfamily"/>
    <property type="match status" value="1"/>
</dbReference>
<gene>
    <name evidence="1" type="ORF">J9317_05585</name>
</gene>
<dbReference type="Pfam" id="PF08282">
    <property type="entry name" value="Hydrolase_3"/>
    <property type="match status" value="1"/>
</dbReference>
<keyword evidence="2" id="KW-1185">Reference proteome</keyword>
<dbReference type="EMBL" id="JAGVRK010000001">
    <property type="protein sequence ID" value="MBS2968227.1"/>
    <property type="molecule type" value="Genomic_DNA"/>
</dbReference>
<dbReference type="PANTHER" id="PTHR10000">
    <property type="entry name" value="PHOSPHOSERINE PHOSPHATASE"/>
    <property type="match status" value="1"/>
</dbReference>
<dbReference type="CDD" id="cd07516">
    <property type="entry name" value="HAD_Pase"/>
    <property type="match status" value="1"/>
</dbReference>
<reference evidence="1 2" key="1">
    <citation type="submission" date="2021-04" db="EMBL/GenBank/DDBJ databases">
        <title>Metabacillus sp. strain KIGAM252 whole genome sequence.</title>
        <authorList>
            <person name="Seo M.-J."/>
            <person name="Cho E.-S."/>
            <person name="Hwang C.Y."/>
            <person name="Yoon D.J."/>
        </authorList>
    </citation>
    <scope>NUCLEOTIDE SEQUENCE [LARGE SCALE GENOMIC DNA]</scope>
    <source>
        <strain evidence="1 2">KIGAM252</strain>
    </source>
</reference>
<dbReference type="PANTHER" id="PTHR10000:SF50">
    <property type="entry name" value="STRESS RESPONSE PROTEIN YHAX"/>
    <property type="match status" value="1"/>
</dbReference>
<dbReference type="SUPFAM" id="SSF56784">
    <property type="entry name" value="HAD-like"/>
    <property type="match status" value="1"/>
</dbReference>
<dbReference type="InterPro" id="IPR000150">
    <property type="entry name" value="Cof"/>
</dbReference>
<name>A0ABS5LBY2_9BACI</name>
<comment type="caution">
    <text evidence="1">The sequence shown here is derived from an EMBL/GenBank/DDBJ whole genome shotgun (WGS) entry which is preliminary data.</text>
</comment>
<protein>
    <submittedName>
        <fullName evidence="1">HAD family phosphatase</fullName>
    </submittedName>
</protein>
<dbReference type="RefSeq" id="WP_211556885.1">
    <property type="nucleotide sequence ID" value="NZ_JAGVRK010000001.1"/>
</dbReference>
<dbReference type="InterPro" id="IPR023214">
    <property type="entry name" value="HAD_sf"/>
</dbReference>
<evidence type="ECO:0000313" key="2">
    <source>
        <dbReference type="Proteomes" id="UP000682403"/>
    </source>
</evidence>
<dbReference type="NCBIfam" id="TIGR01484">
    <property type="entry name" value="HAD-SF-IIB"/>
    <property type="match status" value="1"/>
</dbReference>
<dbReference type="Gene3D" id="3.40.50.1000">
    <property type="entry name" value="HAD superfamily/HAD-like"/>
    <property type="match status" value="1"/>
</dbReference>
<dbReference type="Proteomes" id="UP000682403">
    <property type="component" value="Unassembled WGS sequence"/>
</dbReference>
<organism evidence="1 2">
    <name type="scientific">Metabacillus flavus</name>
    <dbReference type="NCBI Taxonomy" id="2823519"/>
    <lineage>
        <taxon>Bacteria</taxon>
        <taxon>Bacillati</taxon>
        <taxon>Bacillota</taxon>
        <taxon>Bacilli</taxon>
        <taxon>Bacillales</taxon>
        <taxon>Bacillaceae</taxon>
        <taxon>Metabacillus</taxon>
    </lineage>
</organism>
<accession>A0ABS5LBY2</accession>
<dbReference type="Gene3D" id="3.30.1240.10">
    <property type="match status" value="1"/>
</dbReference>
<proteinExistence type="predicted"/>
<sequence>MVYRMLALNIDGTLLRSNGRLHQATREAIEFVQKKGVYVSLVTNRHFQSARKLARALKLESFLVTHSGAFIAEKIDEPLFERRLGETLTYSLVQVLENYECHIRIIHERYSIGNRVKVTPHMTGSTVIQSSEPLFYPNQYVESLGDALRDEPIDAPKLEVLFQSKREKEAAAAFLNETFNEVTISDRNALRFDLMAKGVTKATGLELLCSHLKIPMSEVVAIGDSSDDRDMIANAGLGVAMGQAPFEVKQAADWVTRSNEDSGVAYMIKEHFRKQYRLGYLDKIKLDQ</sequence>